<protein>
    <submittedName>
        <fullName evidence="2">Uncharacterized protein</fullName>
    </submittedName>
</protein>
<dbReference type="EMBL" id="HBUF01673768">
    <property type="protein sequence ID" value="CAG6790966.1"/>
    <property type="molecule type" value="Transcribed_RNA"/>
</dbReference>
<keyword evidence="1" id="KW-0472">Membrane</keyword>
<sequence length="104" mass="12302">MEYNQYFLFMFLFFPIICAILVQPYYIFFLLCLSFFPKLNRVHAKDYRARVVVFHFSSDLFQISSGQCSEKKEKKKAIWTPKIPSVIPSKKLDPYLRSTVSCTP</sequence>
<dbReference type="EMBL" id="HBUF01673769">
    <property type="protein sequence ID" value="CAG6790970.1"/>
    <property type="molecule type" value="Transcribed_RNA"/>
</dbReference>
<dbReference type="EMBL" id="HBUF01673770">
    <property type="protein sequence ID" value="CAG6790974.1"/>
    <property type="molecule type" value="Transcribed_RNA"/>
</dbReference>
<evidence type="ECO:0000256" key="1">
    <source>
        <dbReference type="SAM" id="Phobius"/>
    </source>
</evidence>
<organism evidence="2">
    <name type="scientific">Cacopsylla melanoneura</name>
    <dbReference type="NCBI Taxonomy" id="428564"/>
    <lineage>
        <taxon>Eukaryota</taxon>
        <taxon>Metazoa</taxon>
        <taxon>Ecdysozoa</taxon>
        <taxon>Arthropoda</taxon>
        <taxon>Hexapoda</taxon>
        <taxon>Insecta</taxon>
        <taxon>Pterygota</taxon>
        <taxon>Neoptera</taxon>
        <taxon>Paraneoptera</taxon>
        <taxon>Hemiptera</taxon>
        <taxon>Sternorrhyncha</taxon>
        <taxon>Psylloidea</taxon>
        <taxon>Psyllidae</taxon>
        <taxon>Psyllinae</taxon>
        <taxon>Cacopsylla</taxon>
    </lineage>
</organism>
<accession>A0A8D9BVH1</accession>
<evidence type="ECO:0000313" key="2">
    <source>
        <dbReference type="EMBL" id="CAG6790966.1"/>
    </source>
</evidence>
<name>A0A8D9BVH1_9HEMI</name>
<keyword evidence="1" id="KW-0812">Transmembrane</keyword>
<proteinExistence type="predicted"/>
<keyword evidence="1" id="KW-1133">Transmembrane helix</keyword>
<dbReference type="AlphaFoldDB" id="A0A8D9BVH1"/>
<feature type="transmembrane region" description="Helical" evidence="1">
    <location>
        <begin position="6"/>
        <end position="36"/>
    </location>
</feature>
<reference evidence="2" key="1">
    <citation type="submission" date="2021-05" db="EMBL/GenBank/DDBJ databases">
        <authorList>
            <person name="Alioto T."/>
            <person name="Alioto T."/>
            <person name="Gomez Garrido J."/>
        </authorList>
    </citation>
    <scope>NUCLEOTIDE SEQUENCE</scope>
</reference>